<dbReference type="Proteomes" id="UP000244193">
    <property type="component" value="Chromosome"/>
</dbReference>
<proteinExistence type="inferred from homology"/>
<keyword evidence="3 10" id="KW-1134">Transmembrane beta strand</keyword>
<evidence type="ECO:0000256" key="9">
    <source>
        <dbReference type="ARBA" id="ARBA00023237"/>
    </source>
</evidence>
<comment type="similarity">
    <text evidence="10">Belongs to the TonB-dependent receptor family.</text>
</comment>
<evidence type="ECO:0000256" key="1">
    <source>
        <dbReference type="ARBA" id="ARBA00004571"/>
    </source>
</evidence>
<evidence type="ECO:0000313" key="13">
    <source>
        <dbReference type="Proteomes" id="UP000244193"/>
    </source>
</evidence>
<evidence type="ECO:0000256" key="3">
    <source>
        <dbReference type="ARBA" id="ARBA00022452"/>
    </source>
</evidence>
<dbReference type="GO" id="GO:0044718">
    <property type="term" value="P:siderophore transmembrane transport"/>
    <property type="evidence" value="ECO:0007669"/>
    <property type="project" value="TreeGrafter"/>
</dbReference>
<feature type="domain" description="TonB-dependent receptor-like beta-barrel" evidence="11">
    <location>
        <begin position="59"/>
        <end position="474"/>
    </location>
</feature>
<keyword evidence="6" id="KW-0798">TonB box</keyword>
<reference evidence="12 13" key="1">
    <citation type="submission" date="2018-04" db="EMBL/GenBank/DDBJ databases">
        <title>Genome sequencing of Flavobacterium sp. HYN0048.</title>
        <authorList>
            <person name="Yi H."/>
            <person name="Baek C."/>
        </authorList>
    </citation>
    <scope>NUCLEOTIDE SEQUENCE [LARGE SCALE GENOMIC DNA]</scope>
    <source>
        <strain evidence="12 13">HYN0048</strain>
    </source>
</reference>
<evidence type="ECO:0000256" key="2">
    <source>
        <dbReference type="ARBA" id="ARBA00022448"/>
    </source>
</evidence>
<dbReference type="SUPFAM" id="SSF56935">
    <property type="entry name" value="Porins"/>
    <property type="match status" value="1"/>
</dbReference>
<keyword evidence="8 12" id="KW-0675">Receptor</keyword>
<sequence length="500" mass="56842">MDFNTISGSDFNTIVVRGGGGSVLYGSSAIGGAISLNNEVVFGKSLSQSVRAAYGSFNTAALAYRLQFGTKKFSLQTGFSANASSNDYRNAGHTFENRNGQFRNLGFNANAGYQFGANDFIKFHTRLYEGGRHFALISPSDSKTKYRDSNSWYLLEWDHFAGRFISRSKIALLREHYQYYEDIQNADYTFGKLNTLNGRYDLTFNLNEKIRLNGIADFTQHAGWVSSLVSQKRQIASGSLLLAHRISERLQYELGFRKEITDNYDSPLLFSFGTLYRISEKYKLKGNVSKNFRIPTFNDLYWDGLGNPDLHPETAVQVEIGQEITVGHCSLSITAYHSDIQDMIRWVPRAGGVFSPENTDKVKINGIETACRWNTKINTHTLEANLLYAYNQSENAVTGKQLVYVPFHKITASAGYGFRRWSFTVQHLFTDKVYTQTDNNPARIVPYYNVTDAALAYDFGRKDHLKLGCHVRNLWNENYQSVEGRYMPQRNIDLYLTLKF</sequence>
<name>A0A2S0RII2_9FLAO</name>
<accession>A0A2S0RII2</accession>
<dbReference type="InterPro" id="IPR000531">
    <property type="entry name" value="Beta-barrel_TonB"/>
</dbReference>
<gene>
    <name evidence="12" type="ORF">HYN48_07515</name>
</gene>
<dbReference type="GO" id="GO:0009279">
    <property type="term" value="C:cell outer membrane"/>
    <property type="evidence" value="ECO:0007669"/>
    <property type="project" value="UniProtKB-SubCell"/>
</dbReference>
<keyword evidence="4 10" id="KW-0812">Transmembrane</keyword>
<keyword evidence="5" id="KW-0732">Signal</keyword>
<dbReference type="Pfam" id="PF00593">
    <property type="entry name" value="TonB_dep_Rec_b-barrel"/>
    <property type="match status" value="1"/>
</dbReference>
<keyword evidence="7 10" id="KW-0472">Membrane</keyword>
<evidence type="ECO:0000256" key="7">
    <source>
        <dbReference type="ARBA" id="ARBA00023136"/>
    </source>
</evidence>
<dbReference type="GO" id="GO:0015344">
    <property type="term" value="F:siderophore uptake transmembrane transporter activity"/>
    <property type="evidence" value="ECO:0007669"/>
    <property type="project" value="TreeGrafter"/>
</dbReference>
<evidence type="ECO:0000256" key="5">
    <source>
        <dbReference type="ARBA" id="ARBA00022729"/>
    </source>
</evidence>
<evidence type="ECO:0000259" key="11">
    <source>
        <dbReference type="Pfam" id="PF00593"/>
    </source>
</evidence>
<dbReference type="InterPro" id="IPR036942">
    <property type="entry name" value="Beta-barrel_TonB_sf"/>
</dbReference>
<keyword evidence="9 10" id="KW-0998">Cell outer membrane</keyword>
<evidence type="ECO:0000256" key="6">
    <source>
        <dbReference type="ARBA" id="ARBA00023077"/>
    </source>
</evidence>
<dbReference type="PANTHER" id="PTHR30069">
    <property type="entry name" value="TONB-DEPENDENT OUTER MEMBRANE RECEPTOR"/>
    <property type="match status" value="1"/>
</dbReference>
<keyword evidence="13" id="KW-1185">Reference proteome</keyword>
<dbReference type="InterPro" id="IPR039426">
    <property type="entry name" value="TonB-dep_rcpt-like"/>
</dbReference>
<comment type="subcellular location">
    <subcellularLocation>
        <location evidence="1 10">Cell outer membrane</location>
        <topology evidence="1 10">Multi-pass membrane protein</topology>
    </subcellularLocation>
</comment>
<protein>
    <submittedName>
        <fullName evidence="12">TonB-dependent receptor</fullName>
    </submittedName>
</protein>
<dbReference type="Gene3D" id="2.40.170.20">
    <property type="entry name" value="TonB-dependent receptor, beta-barrel domain"/>
    <property type="match status" value="1"/>
</dbReference>
<evidence type="ECO:0000256" key="8">
    <source>
        <dbReference type="ARBA" id="ARBA00023170"/>
    </source>
</evidence>
<evidence type="ECO:0000256" key="10">
    <source>
        <dbReference type="PROSITE-ProRule" id="PRU01360"/>
    </source>
</evidence>
<keyword evidence="2 10" id="KW-0813">Transport</keyword>
<evidence type="ECO:0000256" key="4">
    <source>
        <dbReference type="ARBA" id="ARBA00022692"/>
    </source>
</evidence>
<dbReference type="PROSITE" id="PS52016">
    <property type="entry name" value="TONB_DEPENDENT_REC_3"/>
    <property type="match status" value="1"/>
</dbReference>
<dbReference type="PANTHER" id="PTHR30069:SF29">
    <property type="entry name" value="HEMOGLOBIN AND HEMOGLOBIN-HAPTOGLOBIN-BINDING PROTEIN 1-RELATED"/>
    <property type="match status" value="1"/>
</dbReference>
<evidence type="ECO:0000313" key="12">
    <source>
        <dbReference type="EMBL" id="AWA31435.1"/>
    </source>
</evidence>
<dbReference type="AlphaFoldDB" id="A0A2S0RII2"/>
<organism evidence="12 13">
    <name type="scientific">Flavobacterium magnum</name>
    <dbReference type="NCBI Taxonomy" id="2162713"/>
    <lineage>
        <taxon>Bacteria</taxon>
        <taxon>Pseudomonadati</taxon>
        <taxon>Bacteroidota</taxon>
        <taxon>Flavobacteriia</taxon>
        <taxon>Flavobacteriales</taxon>
        <taxon>Flavobacteriaceae</taxon>
        <taxon>Flavobacterium</taxon>
    </lineage>
</organism>
<dbReference type="EMBL" id="CP028811">
    <property type="protein sequence ID" value="AWA31435.1"/>
    <property type="molecule type" value="Genomic_DNA"/>
</dbReference>
<dbReference type="KEGG" id="fmg:HYN48_07515"/>